<dbReference type="Pfam" id="PF01753">
    <property type="entry name" value="zf-MYND"/>
    <property type="match status" value="1"/>
</dbReference>
<evidence type="ECO:0000313" key="7">
    <source>
        <dbReference type="Proteomes" id="UP000305067"/>
    </source>
</evidence>
<accession>A0A5C3Q529</accession>
<reference evidence="6 7" key="1">
    <citation type="journal article" date="2019" name="Nat. Ecol. Evol.">
        <title>Megaphylogeny resolves global patterns of mushroom evolution.</title>
        <authorList>
            <person name="Varga T."/>
            <person name="Krizsan K."/>
            <person name="Foldi C."/>
            <person name="Dima B."/>
            <person name="Sanchez-Garcia M."/>
            <person name="Sanchez-Ramirez S."/>
            <person name="Szollosi G.J."/>
            <person name="Szarkandi J.G."/>
            <person name="Papp V."/>
            <person name="Albert L."/>
            <person name="Andreopoulos W."/>
            <person name="Angelini C."/>
            <person name="Antonin V."/>
            <person name="Barry K.W."/>
            <person name="Bougher N.L."/>
            <person name="Buchanan P."/>
            <person name="Buyck B."/>
            <person name="Bense V."/>
            <person name="Catcheside P."/>
            <person name="Chovatia M."/>
            <person name="Cooper J."/>
            <person name="Damon W."/>
            <person name="Desjardin D."/>
            <person name="Finy P."/>
            <person name="Geml J."/>
            <person name="Haridas S."/>
            <person name="Hughes K."/>
            <person name="Justo A."/>
            <person name="Karasinski D."/>
            <person name="Kautmanova I."/>
            <person name="Kiss B."/>
            <person name="Kocsube S."/>
            <person name="Kotiranta H."/>
            <person name="LaButti K.M."/>
            <person name="Lechner B.E."/>
            <person name="Liimatainen K."/>
            <person name="Lipzen A."/>
            <person name="Lukacs Z."/>
            <person name="Mihaltcheva S."/>
            <person name="Morgado L.N."/>
            <person name="Niskanen T."/>
            <person name="Noordeloos M.E."/>
            <person name="Ohm R.A."/>
            <person name="Ortiz-Santana B."/>
            <person name="Ovrebo C."/>
            <person name="Racz N."/>
            <person name="Riley R."/>
            <person name="Savchenko A."/>
            <person name="Shiryaev A."/>
            <person name="Soop K."/>
            <person name="Spirin V."/>
            <person name="Szebenyi C."/>
            <person name="Tomsovsky M."/>
            <person name="Tulloss R.E."/>
            <person name="Uehling J."/>
            <person name="Grigoriev I.V."/>
            <person name="Vagvolgyi C."/>
            <person name="Papp T."/>
            <person name="Martin F.M."/>
            <person name="Miettinen O."/>
            <person name="Hibbett D.S."/>
            <person name="Nagy L.G."/>
        </authorList>
    </citation>
    <scope>NUCLEOTIDE SEQUENCE [LARGE SCALE GENOMIC DNA]</scope>
    <source>
        <strain evidence="6 7">CBS 309.79</strain>
    </source>
</reference>
<dbReference type="SUPFAM" id="SSF144232">
    <property type="entry name" value="HIT/MYND zinc finger-like"/>
    <property type="match status" value="1"/>
</dbReference>
<evidence type="ECO:0000256" key="4">
    <source>
        <dbReference type="PROSITE-ProRule" id="PRU00134"/>
    </source>
</evidence>
<sequence length="193" mass="21549">MAAGSRTKYALDLNDAIAFPDGAHVPAFPPDEGESWIILLEIVRDTSVARPSYQTRCKIGVPFVVALYTETPLKDRDDLRYCSPGNVLCLTSARPKTFLDGSTGFRVEDASTIQALPVSLDQLKKINKDLCERSDKGQLEMCYNCNKPAQNKCAGCRARYCSKDCQKAHWHAGHKRECKAVKALHVWNRTDWG</sequence>
<evidence type="ECO:0000256" key="2">
    <source>
        <dbReference type="ARBA" id="ARBA00022771"/>
    </source>
</evidence>
<evidence type="ECO:0000256" key="3">
    <source>
        <dbReference type="ARBA" id="ARBA00022833"/>
    </source>
</evidence>
<dbReference type="STRING" id="1884261.A0A5C3Q529"/>
<proteinExistence type="predicted"/>
<feature type="domain" description="MYND-type" evidence="5">
    <location>
        <begin position="142"/>
        <end position="178"/>
    </location>
</feature>
<dbReference type="Proteomes" id="UP000305067">
    <property type="component" value="Unassembled WGS sequence"/>
</dbReference>
<dbReference type="PROSITE" id="PS50865">
    <property type="entry name" value="ZF_MYND_2"/>
    <property type="match status" value="1"/>
</dbReference>
<keyword evidence="7" id="KW-1185">Reference proteome</keyword>
<protein>
    <recommendedName>
        <fullName evidence="5">MYND-type domain-containing protein</fullName>
    </recommendedName>
</protein>
<keyword evidence="3" id="KW-0862">Zinc</keyword>
<dbReference type="EMBL" id="ML178851">
    <property type="protein sequence ID" value="TFK97092.1"/>
    <property type="molecule type" value="Genomic_DNA"/>
</dbReference>
<keyword evidence="1" id="KW-0479">Metal-binding</keyword>
<evidence type="ECO:0000313" key="6">
    <source>
        <dbReference type="EMBL" id="TFK97092.1"/>
    </source>
</evidence>
<keyword evidence="2 4" id="KW-0863">Zinc-finger</keyword>
<dbReference type="AlphaFoldDB" id="A0A5C3Q529"/>
<dbReference type="Gene3D" id="6.10.140.2220">
    <property type="match status" value="1"/>
</dbReference>
<dbReference type="GO" id="GO:0008270">
    <property type="term" value="F:zinc ion binding"/>
    <property type="evidence" value="ECO:0007669"/>
    <property type="project" value="UniProtKB-KW"/>
</dbReference>
<organism evidence="6 7">
    <name type="scientific">Pterulicium gracile</name>
    <dbReference type="NCBI Taxonomy" id="1884261"/>
    <lineage>
        <taxon>Eukaryota</taxon>
        <taxon>Fungi</taxon>
        <taxon>Dikarya</taxon>
        <taxon>Basidiomycota</taxon>
        <taxon>Agaricomycotina</taxon>
        <taxon>Agaricomycetes</taxon>
        <taxon>Agaricomycetidae</taxon>
        <taxon>Agaricales</taxon>
        <taxon>Pleurotineae</taxon>
        <taxon>Pterulaceae</taxon>
        <taxon>Pterulicium</taxon>
    </lineage>
</organism>
<evidence type="ECO:0000256" key="1">
    <source>
        <dbReference type="ARBA" id="ARBA00022723"/>
    </source>
</evidence>
<evidence type="ECO:0000259" key="5">
    <source>
        <dbReference type="PROSITE" id="PS50865"/>
    </source>
</evidence>
<dbReference type="OrthoDB" id="265717at2759"/>
<gene>
    <name evidence="6" type="ORF">BDV98DRAFT_597034</name>
</gene>
<name>A0A5C3Q529_9AGAR</name>
<dbReference type="InterPro" id="IPR002893">
    <property type="entry name" value="Znf_MYND"/>
</dbReference>